<evidence type="ECO:0000313" key="3">
    <source>
        <dbReference type="Proteomes" id="UP001153636"/>
    </source>
</evidence>
<organism evidence="2 3">
    <name type="scientific">Psylliodes chrysocephalus</name>
    <dbReference type="NCBI Taxonomy" id="3402493"/>
    <lineage>
        <taxon>Eukaryota</taxon>
        <taxon>Metazoa</taxon>
        <taxon>Ecdysozoa</taxon>
        <taxon>Arthropoda</taxon>
        <taxon>Hexapoda</taxon>
        <taxon>Insecta</taxon>
        <taxon>Pterygota</taxon>
        <taxon>Neoptera</taxon>
        <taxon>Endopterygota</taxon>
        <taxon>Coleoptera</taxon>
        <taxon>Polyphaga</taxon>
        <taxon>Cucujiformia</taxon>
        <taxon>Chrysomeloidea</taxon>
        <taxon>Chrysomelidae</taxon>
        <taxon>Galerucinae</taxon>
        <taxon>Alticini</taxon>
        <taxon>Psylliodes</taxon>
    </lineage>
</organism>
<dbReference type="AlphaFoldDB" id="A0A9P0D280"/>
<gene>
    <name evidence="2" type="ORF">PSYICH_LOCUS10689</name>
</gene>
<evidence type="ECO:0000313" key="2">
    <source>
        <dbReference type="EMBL" id="CAH1109990.1"/>
    </source>
</evidence>
<feature type="region of interest" description="Disordered" evidence="1">
    <location>
        <begin position="1"/>
        <end position="41"/>
    </location>
</feature>
<keyword evidence="3" id="KW-1185">Reference proteome</keyword>
<dbReference type="Proteomes" id="UP001153636">
    <property type="component" value="Chromosome 4"/>
</dbReference>
<dbReference type="PANTHER" id="PTHR10773:SF19">
    <property type="match status" value="1"/>
</dbReference>
<evidence type="ECO:0000256" key="1">
    <source>
        <dbReference type="SAM" id="MobiDB-lite"/>
    </source>
</evidence>
<accession>A0A9P0D280</accession>
<reference evidence="2" key="1">
    <citation type="submission" date="2022-01" db="EMBL/GenBank/DDBJ databases">
        <authorList>
            <person name="King R."/>
        </authorList>
    </citation>
    <scope>NUCLEOTIDE SEQUENCE</scope>
</reference>
<dbReference type="EMBL" id="OV651816">
    <property type="protein sequence ID" value="CAH1109990.1"/>
    <property type="molecule type" value="Genomic_DNA"/>
</dbReference>
<protein>
    <submittedName>
        <fullName evidence="2">Uncharacterized protein</fullName>
    </submittedName>
</protein>
<dbReference type="PANTHER" id="PTHR10773">
    <property type="entry name" value="DNA-DIRECTED RNA POLYMERASES I, II, AND III SUBUNIT RPABC2"/>
    <property type="match status" value="1"/>
</dbReference>
<sequence length="222" mass="25786">MKLQKIRPKDERRAELLNSKTSLKSKNRDSVTLKKKGHSRKQREFAKILRNTGKEYVNEKGETKPRKDTCYKCDTLKIQITYASEEEKERLIFEQANHHSAADEAYKAKPNDKIIARVYPSTAVFAFDLQQCLPTPYLQSSISFYKRQLWTYNLTVLNLATNEATCYIWNESVSGRGGNQIASCLYRHIIDLPSNVKKSVFIQILAEVRIKIVTWQLCLCRF</sequence>
<dbReference type="OrthoDB" id="6754977at2759"/>
<name>A0A9P0D280_9CUCU</name>
<proteinExistence type="predicted"/>